<keyword evidence="1" id="KW-1133">Transmembrane helix</keyword>
<reference evidence="2 3" key="1">
    <citation type="journal article" date="2023" name="Arcadia Sci">
        <title>De novo assembly of a long-read Amblyomma americanum tick genome.</title>
        <authorList>
            <person name="Chou S."/>
            <person name="Poskanzer K.E."/>
            <person name="Rollins M."/>
            <person name="Thuy-Boun P.S."/>
        </authorList>
    </citation>
    <scope>NUCLEOTIDE SEQUENCE [LARGE SCALE GENOMIC DNA]</scope>
    <source>
        <strain evidence="2">F_SG_1</strain>
        <tissue evidence="2">Salivary glands</tissue>
    </source>
</reference>
<proteinExistence type="predicted"/>
<dbReference type="AlphaFoldDB" id="A0AAQ4FHY1"/>
<dbReference type="EMBL" id="JARKHS020002310">
    <property type="protein sequence ID" value="KAK8786897.1"/>
    <property type="molecule type" value="Genomic_DNA"/>
</dbReference>
<protein>
    <submittedName>
        <fullName evidence="2">Uncharacterized protein</fullName>
    </submittedName>
</protein>
<name>A0AAQ4FHY1_AMBAM</name>
<feature type="transmembrane region" description="Helical" evidence="1">
    <location>
        <begin position="38"/>
        <end position="56"/>
    </location>
</feature>
<dbReference type="Proteomes" id="UP001321473">
    <property type="component" value="Unassembled WGS sequence"/>
</dbReference>
<keyword evidence="1" id="KW-0472">Membrane</keyword>
<accession>A0AAQ4FHY1</accession>
<sequence length="104" mass="11449">MIFSSTCNLSTPAAIIILAPLSWPFVLCFSCRLATWMYRLYLAALVFMVVAATCLPNRDAVADVCRYSVPPDFDTDLLEQDERGAVVFKSSEHVSVAVAKQAKT</sequence>
<evidence type="ECO:0000313" key="2">
    <source>
        <dbReference type="EMBL" id="KAK8786897.1"/>
    </source>
</evidence>
<keyword evidence="3" id="KW-1185">Reference proteome</keyword>
<gene>
    <name evidence="2" type="ORF">V5799_023330</name>
</gene>
<evidence type="ECO:0000256" key="1">
    <source>
        <dbReference type="SAM" id="Phobius"/>
    </source>
</evidence>
<comment type="caution">
    <text evidence="2">The sequence shown here is derived from an EMBL/GenBank/DDBJ whole genome shotgun (WGS) entry which is preliminary data.</text>
</comment>
<evidence type="ECO:0000313" key="3">
    <source>
        <dbReference type="Proteomes" id="UP001321473"/>
    </source>
</evidence>
<organism evidence="2 3">
    <name type="scientific">Amblyomma americanum</name>
    <name type="common">Lone star tick</name>
    <dbReference type="NCBI Taxonomy" id="6943"/>
    <lineage>
        <taxon>Eukaryota</taxon>
        <taxon>Metazoa</taxon>
        <taxon>Ecdysozoa</taxon>
        <taxon>Arthropoda</taxon>
        <taxon>Chelicerata</taxon>
        <taxon>Arachnida</taxon>
        <taxon>Acari</taxon>
        <taxon>Parasitiformes</taxon>
        <taxon>Ixodida</taxon>
        <taxon>Ixodoidea</taxon>
        <taxon>Ixodidae</taxon>
        <taxon>Amblyomminae</taxon>
        <taxon>Amblyomma</taxon>
    </lineage>
</organism>
<keyword evidence="1" id="KW-0812">Transmembrane</keyword>